<accession>A0A1A0MR49</accession>
<comment type="caution">
    <text evidence="1">The sequence shown here is derived from an EMBL/GenBank/DDBJ whole genome shotgun (WGS) entry which is preliminary data.</text>
</comment>
<gene>
    <name evidence="1" type="ORF">A5642_20395</name>
</gene>
<protein>
    <submittedName>
        <fullName evidence="1">Uncharacterized protein</fullName>
    </submittedName>
</protein>
<organism evidence="1 2">
    <name type="scientific">Mycolicibacterium mucogenicum</name>
    <name type="common">Mycobacterium mucogenicum</name>
    <dbReference type="NCBI Taxonomy" id="56689"/>
    <lineage>
        <taxon>Bacteria</taxon>
        <taxon>Bacillati</taxon>
        <taxon>Actinomycetota</taxon>
        <taxon>Actinomycetes</taxon>
        <taxon>Mycobacteriales</taxon>
        <taxon>Mycobacteriaceae</taxon>
        <taxon>Mycolicibacterium</taxon>
    </lineage>
</organism>
<dbReference type="Proteomes" id="UP000093962">
    <property type="component" value="Unassembled WGS sequence"/>
</dbReference>
<dbReference type="AlphaFoldDB" id="A0A1A0MR49"/>
<dbReference type="EMBL" id="LZSF01000129">
    <property type="protein sequence ID" value="OBA87263.1"/>
    <property type="molecule type" value="Genomic_DNA"/>
</dbReference>
<evidence type="ECO:0000313" key="1">
    <source>
        <dbReference type="EMBL" id="OBA87263.1"/>
    </source>
</evidence>
<reference evidence="1 2" key="1">
    <citation type="submission" date="2016-06" db="EMBL/GenBank/DDBJ databases">
        <authorList>
            <person name="Kjaerup R.B."/>
            <person name="Dalgaard T.S."/>
            <person name="Juul-Madsen H.R."/>
        </authorList>
    </citation>
    <scope>NUCLEOTIDE SEQUENCE [LARGE SCALE GENOMIC DNA]</scope>
    <source>
        <strain evidence="1 2">1199456.5</strain>
    </source>
</reference>
<sequence length="63" mass="7395">MQARRDERIARLVARELDIVGRQHSIFGFHQHFDAELLGDVCQIDLLVERLEHQDKLRIGCLD</sequence>
<proteinExistence type="predicted"/>
<evidence type="ECO:0000313" key="2">
    <source>
        <dbReference type="Proteomes" id="UP000093962"/>
    </source>
</evidence>
<name>A0A1A0MR49_MYCMU</name>